<dbReference type="InterPro" id="IPR050194">
    <property type="entry name" value="Glycosyltransferase_grp1"/>
</dbReference>
<evidence type="ECO:0000259" key="2">
    <source>
        <dbReference type="Pfam" id="PF13439"/>
    </source>
</evidence>
<dbReference type="SUPFAM" id="SSF53756">
    <property type="entry name" value="UDP-Glycosyltransferase/glycogen phosphorylase"/>
    <property type="match status" value="1"/>
</dbReference>
<protein>
    <submittedName>
        <fullName evidence="3">Glycosyltransferase family 4 protein</fullName>
    </submittedName>
</protein>
<dbReference type="Pfam" id="PF00534">
    <property type="entry name" value="Glycos_transf_1"/>
    <property type="match status" value="1"/>
</dbReference>
<dbReference type="InterPro" id="IPR028098">
    <property type="entry name" value="Glyco_trans_4-like_N"/>
</dbReference>
<comment type="caution">
    <text evidence="3">The sequence shown here is derived from an EMBL/GenBank/DDBJ whole genome shotgun (WGS) entry which is preliminary data.</text>
</comment>
<evidence type="ECO:0000259" key="1">
    <source>
        <dbReference type="Pfam" id="PF00534"/>
    </source>
</evidence>
<evidence type="ECO:0000313" key="3">
    <source>
        <dbReference type="EMBL" id="MCW0483738.1"/>
    </source>
</evidence>
<dbReference type="RefSeq" id="WP_282592332.1">
    <property type="nucleotide sequence ID" value="NZ_JAPAAF010000021.1"/>
</dbReference>
<dbReference type="EMBL" id="JAPAAF010000021">
    <property type="protein sequence ID" value="MCW0483738.1"/>
    <property type="molecule type" value="Genomic_DNA"/>
</dbReference>
<keyword evidence="4" id="KW-1185">Reference proteome</keyword>
<evidence type="ECO:0000313" key="4">
    <source>
        <dbReference type="Proteomes" id="UP001163821"/>
    </source>
</evidence>
<feature type="domain" description="Glycosyl transferase family 1" evidence="1">
    <location>
        <begin position="258"/>
        <end position="410"/>
    </location>
</feature>
<gene>
    <name evidence="3" type="ORF">N2K84_13420</name>
</gene>
<dbReference type="AlphaFoldDB" id="A0AA42C6B7"/>
<dbReference type="GO" id="GO:0016758">
    <property type="term" value="F:hexosyltransferase activity"/>
    <property type="evidence" value="ECO:0007669"/>
    <property type="project" value="TreeGrafter"/>
</dbReference>
<dbReference type="PANTHER" id="PTHR45947:SF3">
    <property type="entry name" value="SULFOQUINOVOSYL TRANSFERASE SQD2"/>
    <property type="match status" value="1"/>
</dbReference>
<proteinExistence type="predicted"/>
<dbReference type="CDD" id="cd03801">
    <property type="entry name" value="GT4_PimA-like"/>
    <property type="match status" value="1"/>
</dbReference>
<organism evidence="3 4">
    <name type="scientific">Gaoshiqia sediminis</name>
    <dbReference type="NCBI Taxonomy" id="2986998"/>
    <lineage>
        <taxon>Bacteria</taxon>
        <taxon>Pseudomonadati</taxon>
        <taxon>Bacteroidota</taxon>
        <taxon>Bacteroidia</taxon>
        <taxon>Marinilabiliales</taxon>
        <taxon>Prolixibacteraceae</taxon>
        <taxon>Gaoshiqia</taxon>
    </lineage>
</organism>
<dbReference type="InterPro" id="IPR001296">
    <property type="entry name" value="Glyco_trans_1"/>
</dbReference>
<reference evidence="3" key="1">
    <citation type="submission" date="2022-10" db="EMBL/GenBank/DDBJ databases">
        <title>Gaoshiqiia sediminis gen. nov., sp. nov., isolated from coastal sediment.</title>
        <authorList>
            <person name="Yu W.X."/>
            <person name="Mu D.S."/>
            <person name="Du J.Z."/>
            <person name="Liang Y.Q."/>
        </authorList>
    </citation>
    <scope>NUCLEOTIDE SEQUENCE</scope>
    <source>
        <strain evidence="3">A06</strain>
    </source>
</reference>
<dbReference type="Gene3D" id="3.40.50.2000">
    <property type="entry name" value="Glycogen Phosphorylase B"/>
    <property type="match status" value="2"/>
</dbReference>
<dbReference type="Proteomes" id="UP001163821">
    <property type="component" value="Unassembled WGS sequence"/>
</dbReference>
<sequence>MNNNPAMKVLMFGWEFPPNISGGLGTACYGLTKSLSAHEGLDITFVVPKVYGDEAQTSIHLLGANQVDLIRNSLRLERSSLPITRYSVKSLLVPYVDPEVYPYQTAFSVEGNSGQVASENARQINFTGQYGPSLMTEIRNFATVGEYIAGQNGFDLIHAHDWLTFPAGIAAKKRTGKPLIVHVHATDFDRSGGKVNPQVFQIEKEGMEQADCIICVSNRTRDQIIGKYSISPSKTCTVHNGVEKAPFEHLPAPKTNFSNKVVTFLGRITLQKGPEYFVRVAELVLSKMKNVWFVMAGSGDQFPEMVRKVARAGIASRFLFTGFLKGEDVYRLLKCTDVFVMPSVSEPFGICPLEAMQLGVPVIISKQSGVAEVIKHSIKIDFWDVHAMADAIHGILSHPSLFSMMAKNGQMEAQRICWEDAAGKIHALYRQLLQTG</sequence>
<name>A0AA42C6B7_9BACT</name>
<dbReference type="PANTHER" id="PTHR45947">
    <property type="entry name" value="SULFOQUINOVOSYL TRANSFERASE SQD2"/>
    <property type="match status" value="1"/>
</dbReference>
<dbReference type="Pfam" id="PF13439">
    <property type="entry name" value="Glyco_transf_4"/>
    <property type="match status" value="1"/>
</dbReference>
<accession>A0AA42C6B7</accession>
<feature type="domain" description="Glycosyltransferase subfamily 4-like N-terminal" evidence="2">
    <location>
        <begin position="148"/>
        <end position="243"/>
    </location>
</feature>